<feature type="transmembrane region" description="Helical" evidence="1">
    <location>
        <begin position="69"/>
        <end position="90"/>
    </location>
</feature>
<dbReference type="EMBL" id="JADIMV010000005">
    <property type="protein sequence ID" value="MBO8439074.1"/>
    <property type="molecule type" value="Genomic_DNA"/>
</dbReference>
<sequence length="274" mass="30839">MRENSSLRHYGLLIVKYMREQYRTQILMFALTLLIFIGIRVIGNLFTYAMSTGSTEHDDAMGISLIMQYAYMLCAAGLLFAYQTAHCMPYMKNRVQHIAYLMIPASNGEKFAAAVTISYVLPTVYTFLALHLSNLAQLPFTGEWMSMSQEFTGMFSELVRTEPQISEWIMRFATGLAVYSAVSIVFSGGWYTASATLFRRHPFLLGSVILYLAGQVAGFTLLFCNFSLFQNADADPAGMMGLVTNYFYVLSAIYAVLTPALYVFAYRRMKSAEV</sequence>
<feature type="transmembrane region" description="Helical" evidence="1">
    <location>
        <begin position="168"/>
        <end position="191"/>
    </location>
</feature>
<name>A0A940DKB5_9BACT</name>
<organism evidence="2 3">
    <name type="scientific">Candidatus Aphodosoma intestinipullorum</name>
    <dbReference type="NCBI Taxonomy" id="2840674"/>
    <lineage>
        <taxon>Bacteria</taxon>
        <taxon>Pseudomonadati</taxon>
        <taxon>Bacteroidota</taxon>
        <taxon>Bacteroidia</taxon>
        <taxon>Bacteroidales</taxon>
        <taxon>Candidatus Aphodosoma</taxon>
    </lineage>
</organism>
<feature type="transmembrane region" description="Helical" evidence="1">
    <location>
        <begin position="111"/>
        <end position="132"/>
    </location>
</feature>
<keyword evidence="1" id="KW-0812">Transmembrane</keyword>
<keyword evidence="1" id="KW-1133">Transmembrane helix</keyword>
<reference evidence="2" key="1">
    <citation type="submission" date="2020-10" db="EMBL/GenBank/DDBJ databases">
        <authorList>
            <person name="Gilroy R."/>
        </authorList>
    </citation>
    <scope>NUCLEOTIDE SEQUENCE</scope>
    <source>
        <strain evidence="2">3924</strain>
    </source>
</reference>
<evidence type="ECO:0000313" key="2">
    <source>
        <dbReference type="EMBL" id="MBO8439074.1"/>
    </source>
</evidence>
<feature type="transmembrane region" description="Helical" evidence="1">
    <location>
        <begin position="203"/>
        <end position="226"/>
    </location>
</feature>
<protein>
    <submittedName>
        <fullName evidence="2">Uncharacterized protein</fullName>
    </submittedName>
</protein>
<feature type="transmembrane region" description="Helical" evidence="1">
    <location>
        <begin position="26"/>
        <end position="49"/>
    </location>
</feature>
<keyword evidence="1" id="KW-0472">Membrane</keyword>
<gene>
    <name evidence="2" type="ORF">IAC51_00300</name>
</gene>
<dbReference type="AlphaFoldDB" id="A0A940DKB5"/>
<reference evidence="2" key="2">
    <citation type="journal article" date="2021" name="PeerJ">
        <title>Extensive microbial diversity within the chicken gut microbiome revealed by metagenomics and culture.</title>
        <authorList>
            <person name="Gilroy R."/>
            <person name="Ravi A."/>
            <person name="Getino M."/>
            <person name="Pursley I."/>
            <person name="Horton D.L."/>
            <person name="Alikhan N.F."/>
            <person name="Baker D."/>
            <person name="Gharbi K."/>
            <person name="Hall N."/>
            <person name="Watson M."/>
            <person name="Adriaenssens E.M."/>
            <person name="Foster-Nyarko E."/>
            <person name="Jarju S."/>
            <person name="Secka A."/>
            <person name="Antonio M."/>
            <person name="Oren A."/>
            <person name="Chaudhuri R.R."/>
            <person name="La Ragione R."/>
            <person name="Hildebrand F."/>
            <person name="Pallen M.J."/>
        </authorList>
    </citation>
    <scope>NUCLEOTIDE SEQUENCE</scope>
    <source>
        <strain evidence="2">3924</strain>
    </source>
</reference>
<dbReference type="Proteomes" id="UP000712007">
    <property type="component" value="Unassembled WGS sequence"/>
</dbReference>
<evidence type="ECO:0000313" key="3">
    <source>
        <dbReference type="Proteomes" id="UP000712007"/>
    </source>
</evidence>
<accession>A0A940DKB5</accession>
<comment type="caution">
    <text evidence="2">The sequence shown here is derived from an EMBL/GenBank/DDBJ whole genome shotgun (WGS) entry which is preliminary data.</text>
</comment>
<evidence type="ECO:0000256" key="1">
    <source>
        <dbReference type="SAM" id="Phobius"/>
    </source>
</evidence>
<proteinExistence type="predicted"/>
<feature type="transmembrane region" description="Helical" evidence="1">
    <location>
        <begin position="246"/>
        <end position="265"/>
    </location>
</feature>